<proteinExistence type="predicted"/>
<dbReference type="SUPFAM" id="SSF90123">
    <property type="entry name" value="ABC transporter transmembrane region"/>
    <property type="match status" value="1"/>
</dbReference>
<keyword evidence="4 9" id="KW-0812">Transmembrane</keyword>
<dbReference type="PANTHER" id="PTHR43394:SF1">
    <property type="entry name" value="ATP-BINDING CASSETTE SUB-FAMILY B MEMBER 10, MITOCHONDRIAL"/>
    <property type="match status" value="1"/>
</dbReference>
<dbReference type="InterPro" id="IPR027417">
    <property type="entry name" value="P-loop_NTPase"/>
</dbReference>
<keyword evidence="6 12" id="KW-0067">ATP-binding</keyword>
<dbReference type="SMART" id="SM00382">
    <property type="entry name" value="AAA"/>
    <property type="match status" value="1"/>
</dbReference>
<dbReference type="InterPro" id="IPR011527">
    <property type="entry name" value="ABC1_TM_dom"/>
</dbReference>
<gene>
    <name evidence="12" type="ORF">FC82_GL001722</name>
</gene>
<protein>
    <submittedName>
        <fullName evidence="12">ABC transporter, ATP-binding protein</fullName>
    </submittedName>
</protein>
<evidence type="ECO:0000259" key="11">
    <source>
        <dbReference type="PROSITE" id="PS50929"/>
    </source>
</evidence>
<dbReference type="PROSITE" id="PS50893">
    <property type="entry name" value="ABC_TRANSPORTER_2"/>
    <property type="match status" value="1"/>
</dbReference>
<dbReference type="Gene3D" id="3.40.50.300">
    <property type="entry name" value="P-loop containing nucleotide triphosphate hydrolases"/>
    <property type="match status" value="1"/>
</dbReference>
<feature type="domain" description="ABC transmembrane type-1" evidence="11">
    <location>
        <begin position="15"/>
        <end position="297"/>
    </location>
</feature>
<feature type="transmembrane region" description="Helical" evidence="9">
    <location>
        <begin position="154"/>
        <end position="177"/>
    </location>
</feature>
<dbReference type="RefSeq" id="WP_054760895.1">
    <property type="nucleotide sequence ID" value="NZ_AYYR01000032.1"/>
</dbReference>
<dbReference type="PATRIC" id="fig|1423733.4.peg.1812"/>
<evidence type="ECO:0000256" key="6">
    <source>
        <dbReference type="ARBA" id="ARBA00022840"/>
    </source>
</evidence>
<dbReference type="Pfam" id="PF00664">
    <property type="entry name" value="ABC_membrane"/>
    <property type="match status" value="1"/>
</dbReference>
<dbReference type="InterPro" id="IPR003439">
    <property type="entry name" value="ABC_transporter-like_ATP-bd"/>
</dbReference>
<feature type="domain" description="ABC transporter" evidence="10">
    <location>
        <begin position="333"/>
        <end position="570"/>
    </location>
</feature>
<accession>A0A0R2BBN1</accession>
<dbReference type="InterPro" id="IPR017871">
    <property type="entry name" value="ABC_transporter-like_CS"/>
</dbReference>
<dbReference type="GO" id="GO:0015421">
    <property type="term" value="F:ABC-type oligopeptide transporter activity"/>
    <property type="evidence" value="ECO:0007669"/>
    <property type="project" value="TreeGrafter"/>
</dbReference>
<keyword evidence="7 9" id="KW-1133">Transmembrane helix</keyword>
<dbReference type="InterPro" id="IPR036640">
    <property type="entry name" value="ABC1_TM_sf"/>
</dbReference>
<keyword evidence="3" id="KW-1003">Cell membrane</keyword>
<dbReference type="PANTHER" id="PTHR43394">
    <property type="entry name" value="ATP-DEPENDENT PERMEASE MDL1, MITOCHONDRIAL"/>
    <property type="match status" value="1"/>
</dbReference>
<dbReference type="Pfam" id="PF00005">
    <property type="entry name" value="ABC_tran"/>
    <property type="match status" value="1"/>
</dbReference>
<evidence type="ECO:0000256" key="9">
    <source>
        <dbReference type="SAM" id="Phobius"/>
    </source>
</evidence>
<keyword evidence="8 9" id="KW-0472">Membrane</keyword>
<sequence>MLKIAKGRISYAAVLGAVLFMIVQVFANLNLPNLTSDIVNNGVAKGDISYIWKIGVQMVGYSLLSIAAAICNVYLAARTSQKLGQNLRTDIYSKVIHFTNDEYDQIETSSLITRTTNDVVQIQNVAMMMLRMMIMAPIMLIGASFLAYSKDHQLTMIFLVSIPLLVIFMGIMLKFAVPLFQAMQTKTDRINRVFREGLTGVRVIRAFRQDQFEQDRFEDANVDYTRNAINVNTIMAFALPVMTLIMSGTNIAIIWFGAKLIGGQAMQVGNLIAFMTYATQILMSFMMLSMVFIFIPRAQASAKRIQAVFNLKSTMTVPDTPAELDTTANQHSLAFNHVTYRYRNAEQPALTDIDFSATSGQTVAIIGGTGSGKTSLINLIPRFYDVESGDIKIDGTDISTLDTTKLRNAVSLVPQKATLFTGSLRENMQYGKPDATDDEIWHALDIARARDFVEEDPDGLDMYVEQGGGNFSGGQRQRLAIARALVKQSSVYVFDDSFSALDFKTDADLRAALRQDAHIQQSITVIVAQRIATVADADLILVLDNGKLVGKGTHDELRKTNKVYQEIIHSQLREEDDK</sequence>
<feature type="transmembrane region" description="Helical" evidence="9">
    <location>
        <begin position="270"/>
        <end position="295"/>
    </location>
</feature>
<evidence type="ECO:0000256" key="5">
    <source>
        <dbReference type="ARBA" id="ARBA00022741"/>
    </source>
</evidence>
<evidence type="ECO:0000256" key="8">
    <source>
        <dbReference type="ARBA" id="ARBA00023136"/>
    </source>
</evidence>
<comment type="caution">
    <text evidence="12">The sequence shown here is derived from an EMBL/GenBank/DDBJ whole genome shotgun (WGS) entry which is preliminary data.</text>
</comment>
<feature type="transmembrane region" description="Helical" evidence="9">
    <location>
        <begin position="130"/>
        <end position="148"/>
    </location>
</feature>
<evidence type="ECO:0000256" key="7">
    <source>
        <dbReference type="ARBA" id="ARBA00022989"/>
    </source>
</evidence>
<dbReference type="GO" id="GO:0016887">
    <property type="term" value="F:ATP hydrolysis activity"/>
    <property type="evidence" value="ECO:0007669"/>
    <property type="project" value="InterPro"/>
</dbReference>
<dbReference type="FunFam" id="3.40.50.300:FF:000854">
    <property type="entry name" value="Multidrug ABC transporter ATP-binding protein"/>
    <property type="match status" value="1"/>
</dbReference>
<dbReference type="Gene3D" id="1.20.1560.10">
    <property type="entry name" value="ABC transporter type 1, transmembrane domain"/>
    <property type="match status" value="1"/>
</dbReference>
<evidence type="ECO:0000256" key="1">
    <source>
        <dbReference type="ARBA" id="ARBA00004651"/>
    </source>
</evidence>
<dbReference type="CDD" id="cd18548">
    <property type="entry name" value="ABC_6TM_Tm287_like"/>
    <property type="match status" value="1"/>
</dbReference>
<dbReference type="PROSITE" id="PS50929">
    <property type="entry name" value="ABC_TM1F"/>
    <property type="match status" value="1"/>
</dbReference>
<feature type="transmembrane region" description="Helical" evidence="9">
    <location>
        <begin position="51"/>
        <end position="75"/>
    </location>
</feature>
<evidence type="ECO:0000313" key="12">
    <source>
        <dbReference type="EMBL" id="KRM76213.1"/>
    </source>
</evidence>
<feature type="transmembrane region" description="Helical" evidence="9">
    <location>
        <begin position="12"/>
        <end position="31"/>
    </location>
</feature>
<feature type="transmembrane region" description="Helical" evidence="9">
    <location>
        <begin position="234"/>
        <end position="258"/>
    </location>
</feature>
<dbReference type="InterPro" id="IPR039421">
    <property type="entry name" value="Type_1_exporter"/>
</dbReference>
<keyword evidence="2" id="KW-0813">Transport</keyword>
<dbReference type="SUPFAM" id="SSF52540">
    <property type="entry name" value="P-loop containing nucleoside triphosphate hydrolases"/>
    <property type="match status" value="1"/>
</dbReference>
<dbReference type="EMBL" id="AYYR01000032">
    <property type="protein sequence ID" value="KRM76213.1"/>
    <property type="molecule type" value="Genomic_DNA"/>
</dbReference>
<comment type="subcellular location">
    <subcellularLocation>
        <location evidence="1">Cell membrane</location>
        <topology evidence="1">Multi-pass membrane protein</topology>
    </subcellularLocation>
</comment>
<dbReference type="AlphaFoldDB" id="A0A0R2BBN1"/>
<reference evidence="12 13" key="1">
    <citation type="journal article" date="2015" name="Genome Announc.">
        <title>Expanding the biotechnology potential of lactobacilli through comparative genomics of 213 strains and associated genera.</title>
        <authorList>
            <person name="Sun Z."/>
            <person name="Harris H.M."/>
            <person name="McCann A."/>
            <person name="Guo C."/>
            <person name="Argimon S."/>
            <person name="Zhang W."/>
            <person name="Yang X."/>
            <person name="Jeffery I.B."/>
            <person name="Cooney J.C."/>
            <person name="Kagawa T.F."/>
            <person name="Liu W."/>
            <person name="Song Y."/>
            <person name="Salvetti E."/>
            <person name="Wrobel A."/>
            <person name="Rasinkangas P."/>
            <person name="Parkhill J."/>
            <person name="Rea M.C."/>
            <person name="O'Sullivan O."/>
            <person name="Ritari J."/>
            <person name="Douillard F.P."/>
            <person name="Paul Ross R."/>
            <person name="Yang R."/>
            <person name="Briner A.E."/>
            <person name="Felis G.E."/>
            <person name="de Vos W.M."/>
            <person name="Barrangou R."/>
            <person name="Klaenhammer T.R."/>
            <person name="Caufield P.W."/>
            <person name="Cui Y."/>
            <person name="Zhang H."/>
            <person name="O'Toole P.W."/>
        </authorList>
    </citation>
    <scope>NUCLEOTIDE SEQUENCE [LARGE SCALE GENOMIC DNA]</scope>
    <source>
        <strain evidence="12 13">DSM 20515</strain>
    </source>
</reference>
<evidence type="ECO:0000256" key="4">
    <source>
        <dbReference type="ARBA" id="ARBA00022692"/>
    </source>
</evidence>
<evidence type="ECO:0000256" key="3">
    <source>
        <dbReference type="ARBA" id="ARBA00022475"/>
    </source>
</evidence>
<dbReference type="GO" id="GO:0005524">
    <property type="term" value="F:ATP binding"/>
    <property type="evidence" value="ECO:0007669"/>
    <property type="project" value="UniProtKB-KW"/>
</dbReference>
<dbReference type="Proteomes" id="UP000051845">
    <property type="component" value="Unassembled WGS sequence"/>
</dbReference>
<evidence type="ECO:0000313" key="13">
    <source>
        <dbReference type="Proteomes" id="UP000051845"/>
    </source>
</evidence>
<dbReference type="GO" id="GO:0005886">
    <property type="term" value="C:plasma membrane"/>
    <property type="evidence" value="ECO:0007669"/>
    <property type="project" value="UniProtKB-SubCell"/>
</dbReference>
<dbReference type="InterPro" id="IPR003593">
    <property type="entry name" value="AAA+_ATPase"/>
</dbReference>
<evidence type="ECO:0000256" key="2">
    <source>
        <dbReference type="ARBA" id="ARBA00022448"/>
    </source>
</evidence>
<dbReference type="PROSITE" id="PS00211">
    <property type="entry name" value="ABC_TRANSPORTER_1"/>
    <property type="match status" value="1"/>
</dbReference>
<evidence type="ECO:0000259" key="10">
    <source>
        <dbReference type="PROSITE" id="PS50893"/>
    </source>
</evidence>
<name>A0A0R2BBN1_SECCO</name>
<dbReference type="STRING" id="33960.TY91_02700"/>
<keyword evidence="5" id="KW-0547">Nucleotide-binding</keyword>
<organism evidence="12 13">
    <name type="scientific">Secundilactobacillus collinoides DSM 20515 = JCM 1123</name>
    <dbReference type="NCBI Taxonomy" id="1423733"/>
    <lineage>
        <taxon>Bacteria</taxon>
        <taxon>Bacillati</taxon>
        <taxon>Bacillota</taxon>
        <taxon>Bacilli</taxon>
        <taxon>Lactobacillales</taxon>
        <taxon>Lactobacillaceae</taxon>
        <taxon>Secundilactobacillus</taxon>
    </lineage>
</organism>